<dbReference type="Proteomes" id="UP001285354">
    <property type="component" value="Unassembled WGS sequence"/>
</dbReference>
<evidence type="ECO:0000313" key="2">
    <source>
        <dbReference type="Proteomes" id="UP001285354"/>
    </source>
</evidence>
<dbReference type="EMBL" id="JAUBYV010000005">
    <property type="protein sequence ID" value="KAK2626710.1"/>
    <property type="molecule type" value="Genomic_DNA"/>
</dbReference>
<organism evidence="1 2">
    <name type="scientific">Diplocarpon rosae</name>
    <dbReference type="NCBI Taxonomy" id="946125"/>
    <lineage>
        <taxon>Eukaryota</taxon>
        <taxon>Fungi</taxon>
        <taxon>Dikarya</taxon>
        <taxon>Ascomycota</taxon>
        <taxon>Pezizomycotina</taxon>
        <taxon>Leotiomycetes</taxon>
        <taxon>Helotiales</taxon>
        <taxon>Drepanopezizaceae</taxon>
        <taxon>Diplocarpon</taxon>
    </lineage>
</organism>
<sequence length="509" mass="56352">MVQNVQPDAFIQAKRSLEPYIMQRHDATSIRRILASHLSSHVNPNGKLYLSRPLSLVDITCNTDSAPHGVKGLQKEYLRCVRANAKAQGDYATISREHRVGRDDEDSLKSREFSNCCTDSPVHLFMELMRQRQKHERLGIIQDYLDVLSQKPAATVEYLDPQIVLQDVEALPKMPSEVLSRSGTTQGSTAADLKRLVDQLEKSVLRAKMLLKREQVLLAKVKASKSNAPDSHRSRLEAVGMTRSTLINWIEAELSRAGEDNPELMISGSPSPEKIGKQYINAELSSIHIQYARYAKARQGLIHAATGRLDAPGESQDEVDISVLNGGIGVYNSMEFTHPYLEQMISVSSKQKSTIQLKSHLTIRLSKQLRESNLGLDRLADESHLLPAYPMPLATNNRSGLDAPLSFGDEISSDEKPESSLRARAWAYATEIAGHLTKVGISEKLDQGSAALSEAQQTMRDLKSLLRVDIEAGMRKENTLGGAGSKDKSRDVWAVIDGNLSVIKRDGLE</sequence>
<proteinExistence type="predicted"/>
<protein>
    <submittedName>
        <fullName evidence="1">Uncharacterized protein</fullName>
    </submittedName>
</protein>
<gene>
    <name evidence="1" type="ORF">QTJ16_003885</name>
</gene>
<comment type="caution">
    <text evidence="1">The sequence shown here is derived from an EMBL/GenBank/DDBJ whole genome shotgun (WGS) entry which is preliminary data.</text>
</comment>
<dbReference type="AlphaFoldDB" id="A0AAD9SZU7"/>
<accession>A0AAD9SZU7</accession>
<evidence type="ECO:0000313" key="1">
    <source>
        <dbReference type="EMBL" id="KAK2626710.1"/>
    </source>
</evidence>
<reference evidence="1" key="1">
    <citation type="submission" date="2023-06" db="EMBL/GenBank/DDBJ databases">
        <title>Draft genome of Marssonina rosae.</title>
        <authorList>
            <person name="Cheng Q."/>
        </authorList>
    </citation>
    <scope>NUCLEOTIDE SEQUENCE</scope>
    <source>
        <strain evidence="1">R4</strain>
    </source>
</reference>
<name>A0AAD9SZU7_9HELO</name>
<keyword evidence="2" id="KW-1185">Reference proteome</keyword>